<keyword evidence="1" id="KW-1133">Transmembrane helix</keyword>
<dbReference type="Proteomes" id="UP001169764">
    <property type="component" value="Unassembled WGS sequence"/>
</dbReference>
<proteinExistence type="predicted"/>
<accession>A0ABT8YF59</accession>
<dbReference type="InterPro" id="IPR036596">
    <property type="entry name" value="Cyt-C_aa3_sf"/>
</dbReference>
<dbReference type="Gene3D" id="1.20.5.160">
    <property type="entry name" value="Bacterial aa3 type cytochrome c oxidase subunit IV"/>
    <property type="match status" value="1"/>
</dbReference>
<dbReference type="InterPro" id="IPR012422">
    <property type="entry name" value="Cyt_c_oxidase_su4_bac-aa3"/>
</dbReference>
<comment type="caution">
    <text evidence="3">The sequence shown here is derived from an EMBL/GenBank/DDBJ whole genome shotgun (WGS) entry which is preliminary data.</text>
</comment>
<keyword evidence="1" id="KW-0812">Transmembrane</keyword>
<feature type="domain" description="Cytochrome c oxidase subunit IV bacterial aa3 type" evidence="2">
    <location>
        <begin position="4"/>
        <end position="39"/>
    </location>
</feature>
<evidence type="ECO:0000256" key="1">
    <source>
        <dbReference type="SAM" id="Phobius"/>
    </source>
</evidence>
<keyword evidence="4" id="KW-1185">Reference proteome</keyword>
<evidence type="ECO:0000313" key="4">
    <source>
        <dbReference type="Proteomes" id="UP001169764"/>
    </source>
</evidence>
<keyword evidence="1" id="KW-0472">Membrane</keyword>
<feature type="transmembrane region" description="Helical" evidence="1">
    <location>
        <begin position="20"/>
        <end position="41"/>
    </location>
</feature>
<reference evidence="3" key="1">
    <citation type="submission" date="2023-07" db="EMBL/GenBank/DDBJ databases">
        <authorList>
            <person name="Kim M."/>
        </authorList>
    </citation>
    <scope>NUCLEOTIDE SEQUENCE</scope>
    <source>
        <strain evidence="3">BIUV-7</strain>
    </source>
</reference>
<gene>
    <name evidence="3" type="ORF">Q4F19_18815</name>
</gene>
<protein>
    <submittedName>
        <fullName evidence="3">Aa3-type cytochrome c oxidase subunit IV</fullName>
    </submittedName>
</protein>
<name>A0ABT8YF59_9SPHN</name>
<evidence type="ECO:0000313" key="3">
    <source>
        <dbReference type="EMBL" id="MDO6416443.1"/>
    </source>
</evidence>
<dbReference type="SUPFAM" id="SSF81469">
    <property type="entry name" value="Bacterial aa3 type cytochrome c oxidase subunit IV"/>
    <property type="match status" value="1"/>
</dbReference>
<evidence type="ECO:0000259" key="2">
    <source>
        <dbReference type="Pfam" id="PF07835"/>
    </source>
</evidence>
<dbReference type="Pfam" id="PF07835">
    <property type="entry name" value="COX4_pro_2"/>
    <property type="match status" value="1"/>
</dbReference>
<dbReference type="EMBL" id="JAUOTP010000010">
    <property type="protein sequence ID" value="MDO6416443.1"/>
    <property type="molecule type" value="Genomic_DNA"/>
</dbReference>
<sequence length="43" mass="4551">MADGAPMDQKAHEATYSRFIGLAKTGTVICALIAALVVFLISR</sequence>
<dbReference type="RefSeq" id="WP_303545982.1">
    <property type="nucleotide sequence ID" value="NZ_JAUOTP010000010.1"/>
</dbReference>
<organism evidence="3 4">
    <name type="scientific">Sphingomonas natans</name>
    <dbReference type="NCBI Taxonomy" id="3063330"/>
    <lineage>
        <taxon>Bacteria</taxon>
        <taxon>Pseudomonadati</taxon>
        <taxon>Pseudomonadota</taxon>
        <taxon>Alphaproteobacteria</taxon>
        <taxon>Sphingomonadales</taxon>
        <taxon>Sphingomonadaceae</taxon>
        <taxon>Sphingomonas</taxon>
    </lineage>
</organism>